<accession>A0A3B0UFB4</accession>
<sequence>MSASQTISGHSDKQGVGPEEMTELAAKAGLFGFLGRCLEAEPDGALLDLIRGPMRDGLEQSGVQFSEQFLETSSDRLLRALGEEFTCLFVAPGSISPYASVFETGLIFQEPADRALAAYKLGGMQFQPVHSGEFPDHAGIMLSFYAHLLGREDALLKANKLDKAANFKTLRHDFMLKEAGTWLPGWCKRAREYAMHEFYDQILSLAEAVIWDEVQTIATRQQLRELSAQNQREPVKLDYDADFRKASGL</sequence>
<dbReference type="AlphaFoldDB" id="A0A3B0UFB4"/>
<protein>
    <submittedName>
        <fullName evidence="2">Uncharacterized protein</fullName>
    </submittedName>
</protein>
<dbReference type="Pfam" id="PF02613">
    <property type="entry name" value="Nitrate_red_del"/>
    <property type="match status" value="1"/>
</dbReference>
<dbReference type="SUPFAM" id="SSF89155">
    <property type="entry name" value="TorD-like"/>
    <property type="match status" value="1"/>
</dbReference>
<evidence type="ECO:0000256" key="1">
    <source>
        <dbReference type="ARBA" id="ARBA00023186"/>
    </source>
</evidence>
<proteinExistence type="predicted"/>
<reference evidence="2" key="1">
    <citation type="submission" date="2018-06" db="EMBL/GenBank/DDBJ databases">
        <authorList>
            <person name="Zhirakovskaya E."/>
        </authorList>
    </citation>
    <scope>NUCLEOTIDE SEQUENCE</scope>
</reference>
<dbReference type="PANTHER" id="PTHR34227">
    <property type="entry name" value="CHAPERONE PROTEIN YCDY"/>
    <property type="match status" value="1"/>
</dbReference>
<dbReference type="Gene3D" id="1.10.3480.10">
    <property type="entry name" value="TorD-like"/>
    <property type="match status" value="1"/>
</dbReference>
<dbReference type="InterPro" id="IPR020945">
    <property type="entry name" value="DMSO/NO3_reduct_chaperone"/>
</dbReference>
<dbReference type="PANTHER" id="PTHR34227:SF1">
    <property type="entry name" value="DIMETHYL SULFOXIDE REDUCTASE CHAPERONE-RELATED"/>
    <property type="match status" value="1"/>
</dbReference>
<gene>
    <name evidence="2" type="ORF">MNBD_ALPHA12-1940</name>
</gene>
<dbReference type="InterPro" id="IPR050289">
    <property type="entry name" value="TorD/DmsD_chaperones"/>
</dbReference>
<evidence type="ECO:0000313" key="2">
    <source>
        <dbReference type="EMBL" id="VAW19024.1"/>
    </source>
</evidence>
<organism evidence="2">
    <name type="scientific">hydrothermal vent metagenome</name>
    <dbReference type="NCBI Taxonomy" id="652676"/>
    <lineage>
        <taxon>unclassified sequences</taxon>
        <taxon>metagenomes</taxon>
        <taxon>ecological metagenomes</taxon>
    </lineage>
</organism>
<keyword evidence="1" id="KW-0143">Chaperone</keyword>
<name>A0A3B0UFB4_9ZZZZ</name>
<dbReference type="EMBL" id="UOEO01000098">
    <property type="protein sequence ID" value="VAW19024.1"/>
    <property type="molecule type" value="Genomic_DNA"/>
</dbReference>
<dbReference type="InterPro" id="IPR036411">
    <property type="entry name" value="TorD-like_sf"/>
</dbReference>